<evidence type="ECO:0000313" key="1">
    <source>
        <dbReference type="EMBL" id="TGY66019.1"/>
    </source>
</evidence>
<sequence>MALDQTLKALDDPIRRSILNLLKQRSMTVQEIVEHFSISQPAISRHLSVLKKADLIRDERHGKYIVYTLNTSVLEEVILWMQDLKGERYERQVVSKRTSR</sequence>
<accession>A0AC61R777</accession>
<proteinExistence type="predicted"/>
<evidence type="ECO:0000313" key="2">
    <source>
        <dbReference type="Proteomes" id="UP000308836"/>
    </source>
</evidence>
<dbReference type="Proteomes" id="UP000308836">
    <property type="component" value="Unassembled WGS sequence"/>
</dbReference>
<comment type="caution">
    <text evidence="1">The sequence shown here is derived from an EMBL/GenBank/DDBJ whole genome shotgun (WGS) entry which is preliminary data.</text>
</comment>
<reference evidence="1" key="1">
    <citation type="submission" date="2019-04" db="EMBL/GenBank/DDBJ databases">
        <title>Microbes associate with the intestines of laboratory mice.</title>
        <authorList>
            <person name="Navarre W."/>
            <person name="Wong E."/>
            <person name="Huang K."/>
            <person name="Tropini C."/>
            <person name="Ng K."/>
            <person name="Yu B."/>
        </authorList>
    </citation>
    <scope>NUCLEOTIDE SEQUENCE</scope>
    <source>
        <strain evidence="1">NM09_H32</strain>
    </source>
</reference>
<protein>
    <submittedName>
        <fullName evidence="1">ArsR family transcriptional regulator</fullName>
    </submittedName>
</protein>
<gene>
    <name evidence="1" type="ORF">E5336_05895</name>
</gene>
<keyword evidence="2" id="KW-1185">Reference proteome</keyword>
<organism evidence="1 2">
    <name type="scientific">Dubosiella muris</name>
    <dbReference type="NCBI Taxonomy" id="3038133"/>
    <lineage>
        <taxon>Bacteria</taxon>
        <taxon>Bacillati</taxon>
        <taxon>Bacillota</taxon>
        <taxon>Erysipelotrichia</taxon>
        <taxon>Erysipelotrichales</taxon>
        <taxon>Erysipelotrichaceae</taxon>
        <taxon>Dubosiella</taxon>
    </lineage>
</organism>
<dbReference type="EMBL" id="SRYG01000010">
    <property type="protein sequence ID" value="TGY66019.1"/>
    <property type="molecule type" value="Genomic_DNA"/>
</dbReference>
<name>A0AC61R777_9FIRM</name>